<sequence length="78" mass="9173">MIGPRTWDTMMSKKIDMSDLRPSDTRISTAKDEYKKDPRKFMEDCLGICGPVIPDRRSGHFAMSIEPPFEQFYERKKK</sequence>
<proteinExistence type="predicted"/>
<dbReference type="GeneID" id="26517899"/>
<reference evidence="1 2" key="1">
    <citation type="journal article" date="2015" name="J. Virol.">
        <title>Sinorhizobium meliloti Phage ?M9 Defines a New Group of T4 Superfamily Phages with Unusual Genomic Features but a Common T=16 Capsid.</title>
        <authorList>
            <person name="Johnson M.C."/>
            <person name="Tatum K.B."/>
            <person name="Lynn J.S."/>
            <person name="Brewer T.E."/>
            <person name="Lu S."/>
            <person name="Washburn B.K."/>
            <person name="Stroupe M.E."/>
            <person name="Jones K.M."/>
        </authorList>
    </citation>
    <scope>NUCLEOTIDE SEQUENCE [LARGE SCALE GENOMIC DNA]</scope>
</reference>
<reference evidence="2" key="2">
    <citation type="submission" date="2015-03" db="EMBL/GenBank/DDBJ databases">
        <title>The genome and structure of Sinorhizobium meliloti phage phiM9.</title>
        <authorList>
            <person name="Johnson M.C."/>
            <person name="Tatum K.B."/>
            <person name="Lynn J.S."/>
            <person name="Brewer T.E."/>
            <person name="Washburn B.K."/>
            <person name="Stroupe M.E."/>
            <person name="Jones K.M."/>
        </authorList>
    </citation>
    <scope>NUCLEOTIDE SEQUENCE [LARGE SCALE GENOMIC DNA]</scope>
</reference>
<protein>
    <submittedName>
        <fullName evidence="1">Uncharacterized protein</fullName>
    </submittedName>
</protein>
<dbReference type="Proteomes" id="UP000033804">
    <property type="component" value="Segment"/>
</dbReference>
<accession>A0A0F6R545</accession>
<name>A0A0F6R545_9CAUD</name>
<dbReference type="RefSeq" id="YP_009189601.1">
    <property type="nucleotide sequence ID" value="NC_028676.1"/>
</dbReference>
<dbReference type="EMBL" id="KP881232">
    <property type="protein sequence ID" value="AKE44847.1"/>
    <property type="molecule type" value="Genomic_DNA"/>
</dbReference>
<organism evidence="1 2">
    <name type="scientific">Sinorhizobium phage phiM9</name>
    <dbReference type="NCBI Taxonomy" id="1636182"/>
    <lineage>
        <taxon>Viruses</taxon>
        <taxon>Duplodnaviria</taxon>
        <taxon>Heunggongvirae</taxon>
        <taxon>Uroviricota</taxon>
        <taxon>Caudoviricetes</taxon>
        <taxon>Pootjesviridae</taxon>
        <taxon>Emnonavirus</taxon>
        <taxon>Emnonavirus phiM9</taxon>
    </lineage>
</organism>
<evidence type="ECO:0000313" key="1">
    <source>
        <dbReference type="EMBL" id="AKE44847.1"/>
    </source>
</evidence>
<gene>
    <name evidence="1" type="ORF">Sm_phiM9_220</name>
</gene>
<keyword evidence="2" id="KW-1185">Reference proteome</keyword>
<dbReference type="KEGG" id="vg:26517899"/>
<evidence type="ECO:0000313" key="2">
    <source>
        <dbReference type="Proteomes" id="UP000033804"/>
    </source>
</evidence>